<dbReference type="EMBL" id="AHMH02000085">
    <property type="protein sequence ID" value="EMN00588.1"/>
    <property type="molecule type" value="Genomic_DNA"/>
</dbReference>
<evidence type="ECO:0008006" key="3">
    <source>
        <dbReference type="Google" id="ProtNLM"/>
    </source>
</evidence>
<organism evidence="1 2">
    <name type="scientific">Leptospira noguchii str. 2007001578</name>
    <dbReference type="NCBI Taxonomy" id="1049974"/>
    <lineage>
        <taxon>Bacteria</taxon>
        <taxon>Pseudomonadati</taxon>
        <taxon>Spirochaetota</taxon>
        <taxon>Spirochaetia</taxon>
        <taxon>Leptospirales</taxon>
        <taxon>Leptospiraceae</taxon>
        <taxon>Leptospira</taxon>
    </lineage>
</organism>
<evidence type="ECO:0000313" key="1">
    <source>
        <dbReference type="EMBL" id="EMN00588.1"/>
    </source>
</evidence>
<evidence type="ECO:0000313" key="2">
    <source>
        <dbReference type="Proteomes" id="UP000012099"/>
    </source>
</evidence>
<gene>
    <name evidence="1" type="ORF">LEP1GSC035_2946</name>
</gene>
<dbReference type="RefSeq" id="WP_004429873.1">
    <property type="nucleotide sequence ID" value="NZ_AHMH02000085.1"/>
</dbReference>
<dbReference type="Proteomes" id="UP000012099">
    <property type="component" value="Unassembled WGS sequence"/>
</dbReference>
<protein>
    <recommendedName>
        <fullName evidence="3">PF07600 domain protein</fullName>
    </recommendedName>
</protein>
<dbReference type="Pfam" id="PF07600">
    <property type="entry name" value="DUF1564"/>
    <property type="match status" value="1"/>
</dbReference>
<proteinExistence type="predicted"/>
<comment type="caution">
    <text evidence="1">The sequence shown here is derived from an EMBL/GenBank/DDBJ whole genome shotgun (WGS) entry which is preliminary data.</text>
</comment>
<sequence length="60" mass="6829">MDILLLDDGQKIESALVEGSVGTDSLLVPDVYWNRLNLQERKALRGKLPFLLRKYSKQIA</sequence>
<accession>A0ABN0J0Z6</accession>
<keyword evidence="2" id="KW-1185">Reference proteome</keyword>
<name>A0ABN0J0Z6_9LEPT</name>
<dbReference type="InterPro" id="IPR011458">
    <property type="entry name" value="DUF1564"/>
</dbReference>
<reference evidence="1 2" key="1">
    <citation type="submission" date="2013-01" db="EMBL/GenBank/DDBJ databases">
        <authorList>
            <person name="Harkins D.M."/>
            <person name="Durkin A.S."/>
            <person name="Brinkac L.M."/>
            <person name="Haft D.H."/>
            <person name="Selengut J.D."/>
            <person name="Sanka R."/>
            <person name="DePew J."/>
            <person name="Purushe J."/>
            <person name="Whelen A.C."/>
            <person name="Vinetz J.M."/>
            <person name="Sutton G.G."/>
            <person name="Nierman W.C."/>
            <person name="Fouts D.E."/>
        </authorList>
    </citation>
    <scope>NUCLEOTIDE SEQUENCE [LARGE SCALE GENOMIC DNA]</scope>
    <source>
        <strain evidence="1 2">2007001578</strain>
    </source>
</reference>
<feature type="non-terminal residue" evidence="1">
    <location>
        <position position="60"/>
    </location>
</feature>